<keyword evidence="5" id="KW-1185">Reference proteome</keyword>
<reference evidence="5" key="1">
    <citation type="journal article" date="2018" name="Nat. Microbiol.">
        <title>Leveraging single-cell genomics to expand the fungal tree of life.</title>
        <authorList>
            <person name="Ahrendt S.R."/>
            <person name="Quandt C.A."/>
            <person name="Ciobanu D."/>
            <person name="Clum A."/>
            <person name="Salamov A."/>
            <person name="Andreopoulos B."/>
            <person name="Cheng J.F."/>
            <person name="Woyke T."/>
            <person name="Pelin A."/>
            <person name="Henrissat B."/>
            <person name="Reynolds N.K."/>
            <person name="Benny G.L."/>
            <person name="Smith M.E."/>
            <person name="James T.Y."/>
            <person name="Grigoriev I.V."/>
        </authorList>
    </citation>
    <scope>NUCLEOTIDE SEQUENCE [LARGE SCALE GENOMIC DNA]</scope>
</reference>
<proteinExistence type="predicted"/>
<name>A0A4P9VYN5_9FUNG</name>
<dbReference type="EMBL" id="ML000747">
    <property type="protein sequence ID" value="RKO83873.1"/>
    <property type="molecule type" value="Genomic_DNA"/>
</dbReference>
<sequence>MRALATTIIALSTPALAQVCTGSAYPHGVCHNAGTGQSYLPIVENWAASEHVLRAAASELEAIQLLDPTCFWYLKNYECAVAYPACDEGKQILFPCQSACEQAVKACQVTFTVFNKTSLLPTCSAPPSPLPNPLPTSQCLGSVDPLQGIKVLPNESSHLVFADGIGPVREKKVSTAVIILDCLCE</sequence>
<dbReference type="SUPFAM" id="SSF63501">
    <property type="entry name" value="Frizzled cysteine-rich domain"/>
    <property type="match status" value="1"/>
</dbReference>
<evidence type="ECO:0000256" key="1">
    <source>
        <dbReference type="ARBA" id="ARBA00023157"/>
    </source>
</evidence>
<evidence type="ECO:0000256" key="2">
    <source>
        <dbReference type="SAM" id="SignalP"/>
    </source>
</evidence>
<dbReference type="Proteomes" id="UP000269721">
    <property type="component" value="Unassembled WGS sequence"/>
</dbReference>
<dbReference type="PROSITE" id="PS50038">
    <property type="entry name" value="FZ"/>
    <property type="match status" value="1"/>
</dbReference>
<feature type="signal peptide" evidence="2">
    <location>
        <begin position="1"/>
        <end position="17"/>
    </location>
</feature>
<gene>
    <name evidence="4" type="ORF">BDK51DRAFT_52120</name>
</gene>
<keyword evidence="1" id="KW-1015">Disulfide bond</keyword>
<organism evidence="4 5">
    <name type="scientific">Blyttiomyces helicus</name>
    <dbReference type="NCBI Taxonomy" id="388810"/>
    <lineage>
        <taxon>Eukaryota</taxon>
        <taxon>Fungi</taxon>
        <taxon>Fungi incertae sedis</taxon>
        <taxon>Chytridiomycota</taxon>
        <taxon>Chytridiomycota incertae sedis</taxon>
        <taxon>Chytridiomycetes</taxon>
        <taxon>Chytridiomycetes incertae sedis</taxon>
        <taxon>Blyttiomyces</taxon>
    </lineage>
</organism>
<dbReference type="Pfam" id="PF01392">
    <property type="entry name" value="Fz"/>
    <property type="match status" value="1"/>
</dbReference>
<evidence type="ECO:0000259" key="3">
    <source>
        <dbReference type="PROSITE" id="PS50038"/>
    </source>
</evidence>
<feature type="chain" id="PRO_5020630262" description="FZ domain-containing protein" evidence="2">
    <location>
        <begin position="18"/>
        <end position="185"/>
    </location>
</feature>
<dbReference type="AlphaFoldDB" id="A0A4P9VYN5"/>
<protein>
    <recommendedName>
        <fullName evidence="3">FZ domain-containing protein</fullName>
    </recommendedName>
</protein>
<dbReference type="InterPro" id="IPR036790">
    <property type="entry name" value="Frizzled_dom_sf"/>
</dbReference>
<accession>A0A4P9VYN5</accession>
<evidence type="ECO:0000313" key="4">
    <source>
        <dbReference type="EMBL" id="RKO83873.1"/>
    </source>
</evidence>
<evidence type="ECO:0000313" key="5">
    <source>
        <dbReference type="Proteomes" id="UP000269721"/>
    </source>
</evidence>
<dbReference type="Gene3D" id="1.10.2000.10">
    <property type="entry name" value="Frizzled cysteine-rich domain"/>
    <property type="match status" value="1"/>
</dbReference>
<keyword evidence="2" id="KW-0732">Signal</keyword>
<feature type="domain" description="FZ" evidence="3">
    <location>
        <begin position="20"/>
        <end position="142"/>
    </location>
</feature>
<dbReference type="InterPro" id="IPR020067">
    <property type="entry name" value="Frizzled_dom"/>
</dbReference>